<evidence type="ECO:0000313" key="2">
    <source>
        <dbReference type="Proteomes" id="UP001596413"/>
    </source>
</evidence>
<dbReference type="Proteomes" id="UP001596413">
    <property type="component" value="Unassembled WGS sequence"/>
</dbReference>
<dbReference type="EMBL" id="JBHSZO010000019">
    <property type="protein sequence ID" value="MFC7219295.1"/>
    <property type="molecule type" value="Genomic_DNA"/>
</dbReference>
<sequence>MRRPRADGGVPRAGLAGPPFDRHDLAELQRSAAQVPGFDPDRSGLAIVSLSGVAAGVEADGADLVWSADDVVGAWRADLVKP</sequence>
<proteinExistence type="predicted"/>
<dbReference type="RefSeq" id="WP_386414869.1">
    <property type="nucleotide sequence ID" value="NZ_JBHSZO010000019.1"/>
</dbReference>
<evidence type="ECO:0000313" key="1">
    <source>
        <dbReference type="EMBL" id="MFC7219295.1"/>
    </source>
</evidence>
<accession>A0ABW2GEW7</accession>
<gene>
    <name evidence="1" type="ORF">ACFQLX_14115</name>
</gene>
<reference evidence="2" key="1">
    <citation type="journal article" date="2019" name="Int. J. Syst. Evol. Microbiol.">
        <title>The Global Catalogue of Microorganisms (GCM) 10K type strain sequencing project: providing services to taxonomists for standard genome sequencing and annotation.</title>
        <authorList>
            <consortium name="The Broad Institute Genomics Platform"/>
            <consortium name="The Broad Institute Genome Sequencing Center for Infectious Disease"/>
            <person name="Wu L."/>
            <person name="Ma J."/>
        </authorList>
    </citation>
    <scope>NUCLEOTIDE SEQUENCE [LARGE SCALE GENOMIC DNA]</scope>
    <source>
        <strain evidence="2">CGMCC 1.13681</strain>
    </source>
</reference>
<keyword evidence="2" id="KW-1185">Reference proteome</keyword>
<name>A0ABW2GEW7_9ACTN</name>
<organism evidence="1 2">
    <name type="scientific">Streptomyces polyrhachis</name>
    <dbReference type="NCBI Taxonomy" id="1282885"/>
    <lineage>
        <taxon>Bacteria</taxon>
        <taxon>Bacillati</taxon>
        <taxon>Actinomycetota</taxon>
        <taxon>Actinomycetes</taxon>
        <taxon>Kitasatosporales</taxon>
        <taxon>Streptomycetaceae</taxon>
        <taxon>Streptomyces</taxon>
    </lineage>
</organism>
<comment type="caution">
    <text evidence="1">The sequence shown here is derived from an EMBL/GenBank/DDBJ whole genome shotgun (WGS) entry which is preliminary data.</text>
</comment>
<protein>
    <submittedName>
        <fullName evidence="1">Uncharacterized protein</fullName>
    </submittedName>
</protein>